<reference evidence="10 11" key="1">
    <citation type="journal article" date="2012" name="Genome Biol.">
        <title>The genome of the polar eukaryotic microalga coccomyxa subellipsoidea reveals traits of cold adaptation.</title>
        <authorList>
            <person name="Blanc G."/>
            <person name="Agarkova I."/>
            <person name="Grimwood J."/>
            <person name="Kuo A."/>
            <person name="Brueggeman A."/>
            <person name="Dunigan D."/>
            <person name="Gurnon J."/>
            <person name="Ladunga I."/>
            <person name="Lindquist E."/>
            <person name="Lucas S."/>
            <person name="Pangilinan J."/>
            <person name="Proschold T."/>
            <person name="Salamov A."/>
            <person name="Schmutz J."/>
            <person name="Weeks D."/>
            <person name="Yamada T."/>
            <person name="Claverie J.M."/>
            <person name="Grigoriev I."/>
            <person name="Van Etten J."/>
            <person name="Lomsadze A."/>
            <person name="Borodovsky M."/>
        </authorList>
    </citation>
    <scope>NUCLEOTIDE SEQUENCE [LARGE SCALE GENOMIC DNA]</scope>
    <source>
        <strain evidence="10 11">C-169</strain>
    </source>
</reference>
<dbReference type="OrthoDB" id="10248867at2759"/>
<dbReference type="RefSeq" id="XP_005650596.1">
    <property type="nucleotide sequence ID" value="XM_005650539.1"/>
</dbReference>
<organism evidence="10 11">
    <name type="scientific">Coccomyxa subellipsoidea (strain C-169)</name>
    <name type="common">Green microalga</name>
    <dbReference type="NCBI Taxonomy" id="574566"/>
    <lineage>
        <taxon>Eukaryota</taxon>
        <taxon>Viridiplantae</taxon>
        <taxon>Chlorophyta</taxon>
        <taxon>core chlorophytes</taxon>
        <taxon>Trebouxiophyceae</taxon>
        <taxon>Trebouxiophyceae incertae sedis</taxon>
        <taxon>Coccomyxaceae</taxon>
        <taxon>Coccomyxa</taxon>
        <taxon>Coccomyxa subellipsoidea</taxon>
    </lineage>
</organism>
<dbReference type="SUPFAM" id="SSF53335">
    <property type="entry name" value="S-adenosyl-L-methionine-dependent methyltransferases"/>
    <property type="match status" value="1"/>
</dbReference>
<keyword evidence="6" id="KW-0507">mRNA processing</keyword>
<evidence type="ECO:0000259" key="9">
    <source>
        <dbReference type="Pfam" id="PF03291"/>
    </source>
</evidence>
<feature type="domain" description="MRNA cap 0 methyltransferase" evidence="9">
    <location>
        <begin position="26"/>
        <end position="171"/>
    </location>
</feature>
<name>I0Z5Y3_COCSC</name>
<dbReference type="KEGG" id="csl:COCSUDRAFT_61044"/>
<keyword evidence="5" id="KW-0694">RNA-binding</keyword>
<gene>
    <name evidence="10" type="ORF">COCSUDRAFT_61044</name>
</gene>
<dbReference type="PANTHER" id="PTHR12189:SF2">
    <property type="entry name" value="MRNA CAP GUANINE-N7 METHYLTRANSFERASE"/>
    <property type="match status" value="1"/>
</dbReference>
<dbReference type="Pfam" id="PF03291">
    <property type="entry name" value="mRNA_G-N7_MeTrfase"/>
    <property type="match status" value="1"/>
</dbReference>
<dbReference type="PANTHER" id="PTHR12189">
    <property type="entry name" value="MRNA GUANINE-7- METHYLTRANSFERASE"/>
    <property type="match status" value="1"/>
</dbReference>
<dbReference type="AlphaFoldDB" id="I0Z5Y3"/>
<dbReference type="STRING" id="574566.I0Z5Y3"/>
<dbReference type="InterPro" id="IPR039753">
    <property type="entry name" value="RG7MT1"/>
</dbReference>
<feature type="region of interest" description="Disordered" evidence="8">
    <location>
        <begin position="193"/>
        <end position="273"/>
    </location>
</feature>
<evidence type="ECO:0000256" key="4">
    <source>
        <dbReference type="ARBA" id="ARBA00022691"/>
    </source>
</evidence>
<accession>I0Z5Y3</accession>
<evidence type="ECO:0000256" key="1">
    <source>
        <dbReference type="ARBA" id="ARBA00011926"/>
    </source>
</evidence>
<dbReference type="Proteomes" id="UP000007264">
    <property type="component" value="Unassembled WGS sequence"/>
</dbReference>
<dbReference type="GO" id="GO:0005634">
    <property type="term" value="C:nucleus"/>
    <property type="evidence" value="ECO:0007669"/>
    <property type="project" value="TreeGrafter"/>
</dbReference>
<feature type="compositionally biased region" description="Basic and acidic residues" evidence="8">
    <location>
        <begin position="194"/>
        <end position="213"/>
    </location>
</feature>
<evidence type="ECO:0000256" key="3">
    <source>
        <dbReference type="ARBA" id="ARBA00022679"/>
    </source>
</evidence>
<evidence type="ECO:0000256" key="5">
    <source>
        <dbReference type="ARBA" id="ARBA00022884"/>
    </source>
</evidence>
<keyword evidence="3" id="KW-0808">Transferase</keyword>
<evidence type="ECO:0000256" key="8">
    <source>
        <dbReference type="SAM" id="MobiDB-lite"/>
    </source>
</evidence>
<evidence type="ECO:0000256" key="7">
    <source>
        <dbReference type="ARBA" id="ARBA00044712"/>
    </source>
</evidence>
<sequence>MGTSEGPLLEAEFVDSDQLGLSLWREPRQYDAVTCMFAIHYFFVTERALDTFLHNVAINLKDGGHFFGTFPSGKRVQDTIFKAKSWPQFKAPMLKLQALWKGQAAPFGCVGAAEGSYEYLVFNSTLIGVAAKHGLEPITDWRDPELDDCFDEADAQKPIKHFHPRFPSNSDPSLAQASALFAAFVFRKTGVQGSRKEAEGSEASDRKRKRDESQTASTPQPPASVKLDSAAQRDAVDWGKSEGSQALKEAAKAVSAYKRPKPREARTGAQEKG</sequence>
<dbReference type="InterPro" id="IPR004971">
    <property type="entry name" value="mRNA_G-N7_MeTrfase_dom"/>
</dbReference>
<keyword evidence="4" id="KW-0949">S-adenosyl-L-methionine</keyword>
<dbReference type="eggNOG" id="ENOG502T08I">
    <property type="taxonomic scope" value="Eukaryota"/>
</dbReference>
<keyword evidence="11" id="KW-1185">Reference proteome</keyword>
<comment type="catalytic activity">
    <reaction evidence="7">
        <text>a 5'-end (5'-triphosphoguanosine)-ribonucleoside in mRNA + S-adenosyl-L-methionine = a 5'-end (N(7)-methyl 5'-triphosphoguanosine)-ribonucleoside in mRNA + S-adenosyl-L-homocysteine</text>
        <dbReference type="Rhea" id="RHEA:67008"/>
        <dbReference type="Rhea" id="RHEA-COMP:17166"/>
        <dbReference type="Rhea" id="RHEA-COMP:17167"/>
        <dbReference type="ChEBI" id="CHEBI:57856"/>
        <dbReference type="ChEBI" id="CHEBI:59789"/>
        <dbReference type="ChEBI" id="CHEBI:156461"/>
        <dbReference type="ChEBI" id="CHEBI:167617"/>
        <dbReference type="EC" id="2.1.1.56"/>
    </reaction>
</comment>
<protein>
    <recommendedName>
        <fullName evidence="1">mRNA (guanine-N(7))-methyltransferase</fullName>
        <ecNumber evidence="1">2.1.1.56</ecNumber>
    </recommendedName>
</protein>
<evidence type="ECO:0000313" key="10">
    <source>
        <dbReference type="EMBL" id="EIE26052.1"/>
    </source>
</evidence>
<dbReference type="Gene3D" id="3.40.50.150">
    <property type="entry name" value="Vaccinia Virus protein VP39"/>
    <property type="match status" value="1"/>
</dbReference>
<feature type="compositionally biased region" description="Basic and acidic residues" evidence="8">
    <location>
        <begin position="262"/>
        <end position="273"/>
    </location>
</feature>
<dbReference type="GO" id="GO:0004482">
    <property type="term" value="F:mRNA 5'-cap (guanine-N7-)-methyltransferase activity"/>
    <property type="evidence" value="ECO:0007669"/>
    <property type="project" value="UniProtKB-EC"/>
</dbReference>
<keyword evidence="6" id="KW-0506">mRNA capping</keyword>
<evidence type="ECO:0000256" key="2">
    <source>
        <dbReference type="ARBA" id="ARBA00022603"/>
    </source>
</evidence>
<dbReference type="EMBL" id="AGSI01000003">
    <property type="protein sequence ID" value="EIE26052.1"/>
    <property type="molecule type" value="Genomic_DNA"/>
</dbReference>
<dbReference type="GO" id="GO:0003723">
    <property type="term" value="F:RNA binding"/>
    <property type="evidence" value="ECO:0007669"/>
    <property type="project" value="UniProtKB-KW"/>
</dbReference>
<dbReference type="GeneID" id="17044056"/>
<dbReference type="InterPro" id="IPR029063">
    <property type="entry name" value="SAM-dependent_MTases_sf"/>
</dbReference>
<evidence type="ECO:0000256" key="6">
    <source>
        <dbReference type="ARBA" id="ARBA00023042"/>
    </source>
</evidence>
<proteinExistence type="predicted"/>
<comment type="caution">
    <text evidence="10">The sequence shown here is derived from an EMBL/GenBank/DDBJ whole genome shotgun (WGS) entry which is preliminary data.</text>
</comment>
<evidence type="ECO:0000313" key="11">
    <source>
        <dbReference type="Proteomes" id="UP000007264"/>
    </source>
</evidence>
<keyword evidence="2" id="KW-0489">Methyltransferase</keyword>
<dbReference type="EC" id="2.1.1.56" evidence="1"/>